<keyword evidence="3" id="KW-1185">Reference proteome</keyword>
<name>E0VY34_PEDHC</name>
<dbReference type="KEGG" id="phu:Phum_PHUM509050"/>
<dbReference type="Proteomes" id="UP000009046">
    <property type="component" value="Unassembled WGS sequence"/>
</dbReference>
<dbReference type="EMBL" id="AAZO01006194">
    <property type="status" value="NOT_ANNOTATED_CDS"/>
    <property type="molecule type" value="Genomic_DNA"/>
</dbReference>
<dbReference type="CTD" id="8233010"/>
<dbReference type="InParanoid" id="E0VY34"/>
<evidence type="ECO:0000313" key="1">
    <source>
        <dbReference type="EMBL" id="EEB18290.1"/>
    </source>
</evidence>
<protein>
    <submittedName>
        <fullName evidence="1 2">Uncharacterized protein</fullName>
    </submittedName>
</protein>
<proteinExistence type="predicted"/>
<evidence type="ECO:0000313" key="2">
    <source>
        <dbReference type="EnsemblMetazoa" id="PHUM509050-PA"/>
    </source>
</evidence>
<dbReference type="EnsemblMetazoa" id="PHUM509050-RA">
    <property type="protein sequence ID" value="PHUM509050-PA"/>
    <property type="gene ID" value="PHUM509050"/>
</dbReference>
<organism>
    <name type="scientific">Pediculus humanus subsp. corporis</name>
    <name type="common">Body louse</name>
    <dbReference type="NCBI Taxonomy" id="121224"/>
    <lineage>
        <taxon>Eukaryota</taxon>
        <taxon>Metazoa</taxon>
        <taxon>Ecdysozoa</taxon>
        <taxon>Arthropoda</taxon>
        <taxon>Hexapoda</taxon>
        <taxon>Insecta</taxon>
        <taxon>Pterygota</taxon>
        <taxon>Neoptera</taxon>
        <taxon>Paraneoptera</taxon>
        <taxon>Psocodea</taxon>
        <taxon>Troctomorpha</taxon>
        <taxon>Phthiraptera</taxon>
        <taxon>Anoplura</taxon>
        <taxon>Pediculidae</taxon>
        <taxon>Pediculus</taxon>
    </lineage>
</organism>
<reference evidence="2" key="3">
    <citation type="submission" date="2020-05" db="UniProtKB">
        <authorList>
            <consortium name="EnsemblMetazoa"/>
        </authorList>
    </citation>
    <scope>IDENTIFICATION</scope>
    <source>
        <strain evidence="2">USDA</strain>
    </source>
</reference>
<accession>E0VY34</accession>
<dbReference type="GeneID" id="8233010"/>
<reference evidence="1" key="1">
    <citation type="submission" date="2007-04" db="EMBL/GenBank/DDBJ databases">
        <title>Annotation of Pediculus humanus corporis strain USDA.</title>
        <authorList>
            <person name="Kirkness E."/>
            <person name="Hannick L."/>
            <person name="Hass B."/>
            <person name="Bruggner R."/>
            <person name="Lawson D."/>
            <person name="Bidwell S."/>
            <person name="Joardar V."/>
            <person name="Caler E."/>
            <person name="Walenz B."/>
            <person name="Inman J."/>
            <person name="Schobel S."/>
            <person name="Galinsky K."/>
            <person name="Amedeo P."/>
            <person name="Strausberg R."/>
        </authorList>
    </citation>
    <scope>NUCLEOTIDE SEQUENCE</scope>
    <source>
        <strain evidence="1">USDA</strain>
    </source>
</reference>
<sequence length="128" mass="14472">MFKCPKGTPAQIKADQLKSIKKPEPDSINLDDDVLLSHEEGVKSQSDEKLDLDSVKADKRCPVTARESLIYFFINCALDVLVKSWNGKFCQKEKLDNPDLLSNDDTEDYGELYPCEYPSTVSVGIFFF</sequence>
<dbReference type="EMBL" id="DS235843">
    <property type="protein sequence ID" value="EEB18290.1"/>
    <property type="molecule type" value="Genomic_DNA"/>
</dbReference>
<dbReference type="VEuPathDB" id="VectorBase:PHUM509050"/>
<dbReference type="AlphaFoldDB" id="E0VY34"/>
<dbReference type="RefSeq" id="XP_002431028.1">
    <property type="nucleotide sequence ID" value="XM_002430983.1"/>
</dbReference>
<evidence type="ECO:0000313" key="3">
    <source>
        <dbReference type="Proteomes" id="UP000009046"/>
    </source>
</evidence>
<dbReference type="HOGENOM" id="CLU_1962216_0_0_1"/>
<reference evidence="1" key="2">
    <citation type="submission" date="2007-04" db="EMBL/GenBank/DDBJ databases">
        <title>The genome of the human body louse.</title>
        <authorList>
            <consortium name="The Human Body Louse Genome Consortium"/>
            <person name="Kirkness E."/>
            <person name="Walenz B."/>
            <person name="Hass B."/>
            <person name="Bruggner R."/>
            <person name="Strausberg R."/>
        </authorList>
    </citation>
    <scope>NUCLEOTIDE SEQUENCE</scope>
    <source>
        <strain evidence="1">USDA</strain>
    </source>
</reference>
<gene>
    <name evidence="2" type="primary">8233010</name>
    <name evidence="1" type="ORF">Phum_PHUM509050</name>
</gene>